<proteinExistence type="predicted"/>
<feature type="compositionally biased region" description="Basic residues" evidence="1">
    <location>
        <begin position="212"/>
        <end position="221"/>
    </location>
</feature>
<dbReference type="InParanoid" id="A0A1Y2F632"/>
<name>A0A1Y2F632_9BASI</name>
<feature type="compositionally biased region" description="Basic residues" evidence="1">
    <location>
        <begin position="271"/>
        <end position="303"/>
    </location>
</feature>
<dbReference type="Pfam" id="PF09428">
    <property type="entry name" value="DUF2011"/>
    <property type="match status" value="1"/>
</dbReference>
<protein>
    <submittedName>
        <fullName evidence="2">Uncharacterized protein</fullName>
    </submittedName>
</protein>
<dbReference type="AlphaFoldDB" id="A0A1Y2F632"/>
<feature type="region of interest" description="Disordered" evidence="1">
    <location>
        <begin position="1"/>
        <end position="25"/>
    </location>
</feature>
<dbReference type="OrthoDB" id="2536335at2759"/>
<dbReference type="EMBL" id="MCGR01000027">
    <property type="protein sequence ID" value="ORY79358.1"/>
    <property type="molecule type" value="Genomic_DNA"/>
</dbReference>
<dbReference type="Proteomes" id="UP000193467">
    <property type="component" value="Unassembled WGS sequence"/>
</dbReference>
<organism evidence="2 3">
    <name type="scientific">Leucosporidium creatinivorum</name>
    <dbReference type="NCBI Taxonomy" id="106004"/>
    <lineage>
        <taxon>Eukaryota</taxon>
        <taxon>Fungi</taxon>
        <taxon>Dikarya</taxon>
        <taxon>Basidiomycota</taxon>
        <taxon>Pucciniomycotina</taxon>
        <taxon>Microbotryomycetes</taxon>
        <taxon>Leucosporidiales</taxon>
        <taxon>Leucosporidium</taxon>
    </lineage>
</organism>
<feature type="compositionally biased region" description="Polar residues" evidence="1">
    <location>
        <begin position="191"/>
        <end position="208"/>
    </location>
</feature>
<gene>
    <name evidence="2" type="ORF">BCR35DRAFT_352780</name>
</gene>
<sequence>MSTSSSPGGSRSTSPENVQNDKAAADRLAQLEALLSASMGYGYDEDAPMEDAAAVVDESIHEERIAEDEEPVAAQDEPAPAEQVAFRLFSTQKAPQTVVIKEAEDDWPTVPDRRIRDVADEDKAAVKERGSAIASVAIDGASILAEALSQPLSRHHHRVTARAFTHPAPPAPRPPLPSLAYLNADLPPTATLPSNSADITKPVITSSEARPPQKKRRRPAQPKRQELRRPLASLQDVPLLALPLLQVRKEAKAVVQVAAPVKQVVKEKLKGNKRLSKERRELLRKKLGKNSKKNKRKKAKAKLKAQAASA</sequence>
<reference evidence="2 3" key="1">
    <citation type="submission" date="2016-07" db="EMBL/GenBank/DDBJ databases">
        <title>Pervasive Adenine N6-methylation of Active Genes in Fungi.</title>
        <authorList>
            <consortium name="DOE Joint Genome Institute"/>
            <person name="Mondo S.J."/>
            <person name="Dannebaum R.O."/>
            <person name="Kuo R.C."/>
            <person name="Labutti K."/>
            <person name="Haridas S."/>
            <person name="Kuo A."/>
            <person name="Salamov A."/>
            <person name="Ahrendt S.R."/>
            <person name="Lipzen A."/>
            <person name="Sullivan W."/>
            <person name="Andreopoulos W.B."/>
            <person name="Clum A."/>
            <person name="Lindquist E."/>
            <person name="Daum C."/>
            <person name="Ramamoorthy G.K."/>
            <person name="Gryganskyi A."/>
            <person name="Culley D."/>
            <person name="Magnuson J.K."/>
            <person name="James T.Y."/>
            <person name="O'Malley M.A."/>
            <person name="Stajich J.E."/>
            <person name="Spatafora J.W."/>
            <person name="Visel A."/>
            <person name="Grigoriev I.V."/>
        </authorList>
    </citation>
    <scope>NUCLEOTIDE SEQUENCE [LARGE SCALE GENOMIC DNA]</scope>
    <source>
        <strain evidence="2 3">62-1032</strain>
    </source>
</reference>
<accession>A0A1Y2F632</accession>
<evidence type="ECO:0000256" key="1">
    <source>
        <dbReference type="SAM" id="MobiDB-lite"/>
    </source>
</evidence>
<dbReference type="InterPro" id="IPR018555">
    <property type="entry name" value="C630.06c-like"/>
</dbReference>
<evidence type="ECO:0000313" key="2">
    <source>
        <dbReference type="EMBL" id="ORY79358.1"/>
    </source>
</evidence>
<feature type="region of interest" description="Disordered" evidence="1">
    <location>
        <begin position="42"/>
        <end position="80"/>
    </location>
</feature>
<comment type="caution">
    <text evidence="2">The sequence shown here is derived from an EMBL/GenBank/DDBJ whole genome shotgun (WGS) entry which is preliminary data.</text>
</comment>
<evidence type="ECO:0000313" key="3">
    <source>
        <dbReference type="Proteomes" id="UP000193467"/>
    </source>
</evidence>
<feature type="region of interest" description="Disordered" evidence="1">
    <location>
        <begin position="158"/>
        <end position="229"/>
    </location>
</feature>
<feature type="compositionally biased region" description="Pro residues" evidence="1">
    <location>
        <begin position="167"/>
        <end position="177"/>
    </location>
</feature>
<feature type="compositionally biased region" description="Low complexity" evidence="1">
    <location>
        <begin position="1"/>
        <end position="15"/>
    </location>
</feature>
<keyword evidence="3" id="KW-1185">Reference proteome</keyword>
<feature type="region of interest" description="Disordered" evidence="1">
    <location>
        <begin position="270"/>
        <end position="310"/>
    </location>
</feature>